<dbReference type="EC" id="1.14.99.56" evidence="11"/>
<dbReference type="Proteomes" id="UP000813444">
    <property type="component" value="Unassembled WGS sequence"/>
</dbReference>
<evidence type="ECO:0000256" key="11">
    <source>
        <dbReference type="ARBA" id="ARBA00047174"/>
    </source>
</evidence>
<feature type="chain" id="PRO_5035441937" description="lytic cellulose monooxygenase (C4-dehydrogenating)" evidence="12">
    <location>
        <begin position="19"/>
        <end position="243"/>
    </location>
</feature>
<feature type="non-terminal residue" evidence="14">
    <location>
        <position position="243"/>
    </location>
</feature>
<evidence type="ECO:0000259" key="13">
    <source>
        <dbReference type="Pfam" id="PF03443"/>
    </source>
</evidence>
<evidence type="ECO:0000256" key="5">
    <source>
        <dbReference type="ARBA" id="ARBA00023001"/>
    </source>
</evidence>
<proteinExistence type="inferred from homology"/>
<dbReference type="Gene3D" id="2.70.50.70">
    <property type="match status" value="1"/>
</dbReference>
<sequence>MKFSVAAALATLAPLVAAHYSFDVLVLDGKETRPLQYVRGNTRQAKYNPTKWKNLRDGMTPDMDDFRCNMGSFTFASKTQTAEVRAGSKLAVKVAAGATMAHPGPALVYMSKAPSTAQAYQGDGDWFKIHEEAVCNPAGDFLNRAWCTFDKDRIEFTIPAETPDGEYLIRPEHIGIHGAHGGEAEFFYTCIQVKVTGGGNGTPGPMVRFPGAYKKDDPSFNFSIWNGYKPYPMPGPAIWTGSS</sequence>
<feature type="signal peptide" evidence="12">
    <location>
        <begin position="1"/>
        <end position="18"/>
    </location>
</feature>
<comment type="similarity">
    <text evidence="9">Belongs to the polysaccharide monooxygenase AA9 family.</text>
</comment>
<evidence type="ECO:0000256" key="7">
    <source>
        <dbReference type="ARBA" id="ARBA00023277"/>
    </source>
</evidence>
<dbReference type="GO" id="GO:0030245">
    <property type="term" value="P:cellulose catabolic process"/>
    <property type="evidence" value="ECO:0007669"/>
    <property type="project" value="UniProtKB-KW"/>
</dbReference>
<protein>
    <recommendedName>
        <fullName evidence="11">lytic cellulose monooxygenase (C4-dehydrogenating)</fullName>
        <ecNumber evidence="11">1.14.99.56</ecNumber>
    </recommendedName>
</protein>
<keyword evidence="8" id="KW-0624">Polysaccharide degradation</keyword>
<comment type="caution">
    <text evidence="14">The sequence shown here is derived from an EMBL/GenBank/DDBJ whole genome shotgun (WGS) entry which is preliminary data.</text>
</comment>
<dbReference type="GO" id="GO:0005576">
    <property type="term" value="C:extracellular region"/>
    <property type="evidence" value="ECO:0007669"/>
    <property type="project" value="UniProtKB-SubCell"/>
</dbReference>
<keyword evidence="14" id="KW-0378">Hydrolase</keyword>
<comment type="catalytic activity">
    <reaction evidence="10">
        <text>[(1-&gt;4)-beta-D-glucosyl]n+m + reduced acceptor + O2 = 4-dehydro-beta-D-glucosyl-[(1-&gt;4)-beta-D-glucosyl]n-1 + [(1-&gt;4)-beta-D-glucosyl]m + acceptor + H2O.</text>
        <dbReference type="EC" id="1.14.99.56"/>
    </reaction>
</comment>
<dbReference type="AlphaFoldDB" id="A0A8K0WTS1"/>
<evidence type="ECO:0000256" key="3">
    <source>
        <dbReference type="ARBA" id="ARBA00022525"/>
    </source>
</evidence>
<dbReference type="OrthoDB" id="3496539at2759"/>
<organism evidence="14 15">
    <name type="scientific">Stachybotrys elegans</name>
    <dbReference type="NCBI Taxonomy" id="80388"/>
    <lineage>
        <taxon>Eukaryota</taxon>
        <taxon>Fungi</taxon>
        <taxon>Dikarya</taxon>
        <taxon>Ascomycota</taxon>
        <taxon>Pezizomycotina</taxon>
        <taxon>Sordariomycetes</taxon>
        <taxon>Hypocreomycetidae</taxon>
        <taxon>Hypocreales</taxon>
        <taxon>Stachybotryaceae</taxon>
        <taxon>Stachybotrys</taxon>
    </lineage>
</organism>
<keyword evidence="7" id="KW-0119">Carbohydrate metabolism</keyword>
<dbReference type="GO" id="GO:0016787">
    <property type="term" value="F:hydrolase activity"/>
    <property type="evidence" value="ECO:0007669"/>
    <property type="project" value="UniProtKB-KW"/>
</dbReference>
<comment type="subcellular location">
    <subcellularLocation>
        <location evidence="2">Secreted</location>
    </subcellularLocation>
</comment>
<evidence type="ECO:0000256" key="4">
    <source>
        <dbReference type="ARBA" id="ARBA00022729"/>
    </source>
</evidence>
<evidence type="ECO:0000256" key="8">
    <source>
        <dbReference type="ARBA" id="ARBA00023326"/>
    </source>
</evidence>
<reference evidence="14" key="1">
    <citation type="journal article" date="2021" name="Nat. Commun.">
        <title>Genetic determinants of endophytism in the Arabidopsis root mycobiome.</title>
        <authorList>
            <person name="Mesny F."/>
            <person name="Miyauchi S."/>
            <person name="Thiergart T."/>
            <person name="Pickel B."/>
            <person name="Atanasova L."/>
            <person name="Karlsson M."/>
            <person name="Huettel B."/>
            <person name="Barry K.W."/>
            <person name="Haridas S."/>
            <person name="Chen C."/>
            <person name="Bauer D."/>
            <person name="Andreopoulos W."/>
            <person name="Pangilinan J."/>
            <person name="LaButti K."/>
            <person name="Riley R."/>
            <person name="Lipzen A."/>
            <person name="Clum A."/>
            <person name="Drula E."/>
            <person name="Henrissat B."/>
            <person name="Kohler A."/>
            <person name="Grigoriev I.V."/>
            <person name="Martin F.M."/>
            <person name="Hacquard S."/>
        </authorList>
    </citation>
    <scope>NUCLEOTIDE SEQUENCE</scope>
    <source>
        <strain evidence="14">MPI-CAGE-CH-0235</strain>
    </source>
</reference>
<dbReference type="InterPro" id="IPR005103">
    <property type="entry name" value="AA9_LPMO"/>
</dbReference>
<dbReference type="PANTHER" id="PTHR33353:SF2">
    <property type="entry name" value="ENDO-BETA-1,4-GLUCANASE D"/>
    <property type="match status" value="1"/>
</dbReference>
<evidence type="ECO:0000256" key="1">
    <source>
        <dbReference type="ARBA" id="ARBA00001973"/>
    </source>
</evidence>
<accession>A0A8K0WTS1</accession>
<evidence type="ECO:0000256" key="2">
    <source>
        <dbReference type="ARBA" id="ARBA00004613"/>
    </source>
</evidence>
<comment type="cofactor">
    <cofactor evidence="1">
        <name>Cu(2+)</name>
        <dbReference type="ChEBI" id="CHEBI:29036"/>
    </cofactor>
</comment>
<keyword evidence="5" id="KW-0136">Cellulose degradation</keyword>
<evidence type="ECO:0000313" key="14">
    <source>
        <dbReference type="EMBL" id="KAH7323119.1"/>
    </source>
</evidence>
<keyword evidence="4 12" id="KW-0732">Signal</keyword>
<dbReference type="CDD" id="cd21175">
    <property type="entry name" value="LPMO_AA9"/>
    <property type="match status" value="1"/>
</dbReference>
<keyword evidence="3" id="KW-0964">Secreted</keyword>
<keyword evidence="6" id="KW-1015">Disulfide bond</keyword>
<evidence type="ECO:0000313" key="15">
    <source>
        <dbReference type="Proteomes" id="UP000813444"/>
    </source>
</evidence>
<evidence type="ECO:0000256" key="6">
    <source>
        <dbReference type="ARBA" id="ARBA00023157"/>
    </source>
</evidence>
<evidence type="ECO:0000256" key="9">
    <source>
        <dbReference type="ARBA" id="ARBA00044502"/>
    </source>
</evidence>
<gene>
    <name evidence="14" type="ORF">B0I35DRAFT_371566</name>
</gene>
<evidence type="ECO:0000256" key="10">
    <source>
        <dbReference type="ARBA" id="ARBA00045077"/>
    </source>
</evidence>
<dbReference type="InterPro" id="IPR049892">
    <property type="entry name" value="AA9"/>
</dbReference>
<keyword evidence="15" id="KW-1185">Reference proteome</keyword>
<evidence type="ECO:0000256" key="12">
    <source>
        <dbReference type="SAM" id="SignalP"/>
    </source>
</evidence>
<dbReference type="PANTHER" id="PTHR33353">
    <property type="entry name" value="PUTATIVE (AFU_ORTHOLOGUE AFUA_1G12560)-RELATED"/>
    <property type="match status" value="1"/>
</dbReference>
<name>A0A8K0WTS1_9HYPO</name>
<feature type="domain" description="Auxiliary Activity family 9 catalytic" evidence="13">
    <location>
        <begin position="19"/>
        <end position="227"/>
    </location>
</feature>
<dbReference type="Pfam" id="PF03443">
    <property type="entry name" value="AA9"/>
    <property type="match status" value="1"/>
</dbReference>
<dbReference type="EMBL" id="JAGPNK010000004">
    <property type="protein sequence ID" value="KAH7323119.1"/>
    <property type="molecule type" value="Genomic_DNA"/>
</dbReference>